<evidence type="ECO:0000256" key="2">
    <source>
        <dbReference type="SAM" id="Phobius"/>
    </source>
</evidence>
<evidence type="ECO:0000259" key="3">
    <source>
        <dbReference type="Pfam" id="PF12770"/>
    </source>
</evidence>
<keyword evidence="2" id="KW-0812">Transmembrane</keyword>
<dbReference type="Pfam" id="PF12770">
    <property type="entry name" value="CHAT"/>
    <property type="match status" value="1"/>
</dbReference>
<dbReference type="KEGG" id="ttq:NIES37_60390"/>
<feature type="repeat" description="TPR" evidence="1">
    <location>
        <begin position="475"/>
        <end position="508"/>
    </location>
</feature>
<reference evidence="4 5" key="1">
    <citation type="submission" date="2017-06" db="EMBL/GenBank/DDBJ databases">
        <title>Genome sequencing of cyanobaciteial culture collection at National Institute for Environmental Studies (NIES).</title>
        <authorList>
            <person name="Hirose Y."/>
            <person name="Shimura Y."/>
            <person name="Fujisawa T."/>
            <person name="Nakamura Y."/>
            <person name="Kawachi M."/>
        </authorList>
    </citation>
    <scope>NUCLEOTIDE SEQUENCE [LARGE SCALE GENOMIC DNA]</scope>
    <source>
        <strain evidence="4 5">NIES-37</strain>
    </source>
</reference>
<evidence type="ECO:0000256" key="1">
    <source>
        <dbReference type="PROSITE-ProRule" id="PRU00339"/>
    </source>
</evidence>
<dbReference type="Pfam" id="PF13424">
    <property type="entry name" value="TPR_12"/>
    <property type="match status" value="3"/>
</dbReference>
<accession>A0A1Z4N8I0</accession>
<sequence length="1185" mass="134959">MLYKNIYIHAVVIIITTVIHPVVANLSPFFNAPKAVAQTAQERKRQADTLLQKRDIESLQAALTIYQEIRNQEGIVAALQMLAKRHQYQKEYVKEIAYLQQALVIVKQLQQPEKELEVLEAIANYYRRQDNYAKTIEYFQQMLVLARQINNPEREFNYLDRISRAYSLLKDDAKSIESLQQMLVLARRINNQDKELTVLQELAAAYGQNNYSQAMAYYQQVLVLAKKLQKPDIELKVLTRLVDIHGYIGDEVKVSNYAQQSLALARQLPNKERELEVLKDVAFAYQIMKNYPKAIDYYKQTLALAKQLNEELIESRALLKLVQLFVKIENQKQADIYARDALILAQKKSQTNQILEVLNELAWAYHSGGNYHKGLEYLQQMLALAQQSQNQKQELEALNDLGKFSDSLEDYAKVIYYYHQRLKIARNTQNQEIELETLKSLTNAYLILGDYVKAIDYEQQILTVGKKSRDRKIELESLRSLGSIYSNFEDYNQAINYYQQSLALARQLKNSEDERMLVADIASGYFSLKNYTKALEYFQQSLILARQDKSKRLEVAQLKEIGDFYLARNDSVQAISYFQQALEVARLDKESKGLDEQSALETLGYAYLELGDYTKAISYAQQSLEVAQKITKIYSEDVVSSSLILLGTIYYEQGNYSQSLKYAQKLLEIENITEKLTTVDQWQSLKDIGISLAESGHFTAAEKKLRASIQQYESRRKKLNNNQTYNDTYKVSSFEDIIDSYRTLQKVLIAQNQPQSALEIAEQGRSRVFVDLLAKRLFSKQATPVNIQPLNISQIQRVAQQQKATIVEYSIIRRYWSDTWNPQQSELYIWVVKPTGEIIFRQVDLKSLKTPLKDLIRQTRQLINQGRGSNKNNLTIKRLDNHEAPIKDVVSQVESLPINHRSLQQLHQLLIAPIADLLPNDPNSHVIFIPQDELFLVPFPALQDAQSKFLIEKHTILTAPAIQILDLTYQRRKLNRRDKSALVVGNPTMPKVSFVPGQSPEQLSPLPEAETEAQTIAQMLGTKALIGNQPTKATVISQLPKVNIIHLATHGLLDDRRGLGSSIALAPDVEKQEGNGLLTADEILNLQLNAELVVLSACDTGMGKITGDGVIGLSRSFISAGVASVLVSLWAVPDAPTASLMTEFYRSWQQQPDKAAALRQAMLVTMQQHPHPKNWAAFTIIGEAE</sequence>
<gene>
    <name evidence="4" type="ORF">NIES37_60390</name>
</gene>
<feature type="repeat" description="TPR" evidence="1">
    <location>
        <begin position="640"/>
        <end position="673"/>
    </location>
</feature>
<feature type="repeat" description="TPR" evidence="1">
    <location>
        <begin position="555"/>
        <end position="588"/>
    </location>
</feature>
<name>A0A1Z4N8I0_9CYAN</name>
<dbReference type="InterPro" id="IPR019734">
    <property type="entry name" value="TPR_rpt"/>
</dbReference>
<dbReference type="SUPFAM" id="SSF48452">
    <property type="entry name" value="TPR-like"/>
    <property type="match status" value="3"/>
</dbReference>
<dbReference type="AlphaFoldDB" id="A0A1Z4N8I0"/>
<dbReference type="Gene3D" id="1.25.40.10">
    <property type="entry name" value="Tetratricopeptide repeat domain"/>
    <property type="match status" value="5"/>
</dbReference>
<dbReference type="RefSeq" id="WP_096581972.1">
    <property type="nucleotide sequence ID" value="NZ_CAWNJS010000001.1"/>
</dbReference>
<proteinExistence type="predicted"/>
<evidence type="ECO:0000313" key="4">
    <source>
        <dbReference type="EMBL" id="BAZ02031.1"/>
    </source>
</evidence>
<feature type="transmembrane region" description="Helical" evidence="2">
    <location>
        <begin position="7"/>
        <end position="30"/>
    </location>
</feature>
<protein>
    <submittedName>
        <fullName evidence="4">TPR repeat-containing protein</fullName>
    </submittedName>
</protein>
<dbReference type="EMBL" id="AP018248">
    <property type="protein sequence ID" value="BAZ02031.1"/>
    <property type="molecule type" value="Genomic_DNA"/>
</dbReference>
<keyword evidence="5" id="KW-1185">Reference proteome</keyword>
<dbReference type="InterPro" id="IPR024983">
    <property type="entry name" value="CHAT_dom"/>
</dbReference>
<dbReference type="PANTHER" id="PTHR10098:SF108">
    <property type="entry name" value="TETRATRICOPEPTIDE REPEAT PROTEIN 28"/>
    <property type="match status" value="1"/>
</dbReference>
<evidence type="ECO:0000313" key="5">
    <source>
        <dbReference type="Proteomes" id="UP000218785"/>
    </source>
</evidence>
<organism evidence="4 5">
    <name type="scientific">Tolypothrix tenuis PCC 7101</name>
    <dbReference type="NCBI Taxonomy" id="231146"/>
    <lineage>
        <taxon>Bacteria</taxon>
        <taxon>Bacillati</taxon>
        <taxon>Cyanobacteriota</taxon>
        <taxon>Cyanophyceae</taxon>
        <taxon>Nostocales</taxon>
        <taxon>Tolypothrichaceae</taxon>
        <taxon>Tolypothrix</taxon>
    </lineage>
</organism>
<dbReference type="PROSITE" id="PS50005">
    <property type="entry name" value="TPR"/>
    <property type="match status" value="4"/>
</dbReference>
<keyword evidence="2" id="KW-1133">Transmembrane helix</keyword>
<dbReference type="Proteomes" id="UP000218785">
    <property type="component" value="Chromosome"/>
</dbReference>
<dbReference type="SMART" id="SM00028">
    <property type="entry name" value="TPR"/>
    <property type="match status" value="13"/>
</dbReference>
<dbReference type="PANTHER" id="PTHR10098">
    <property type="entry name" value="RAPSYN-RELATED"/>
    <property type="match status" value="1"/>
</dbReference>
<feature type="repeat" description="TPR" evidence="1">
    <location>
        <begin position="597"/>
        <end position="630"/>
    </location>
</feature>
<keyword evidence="2" id="KW-0472">Membrane</keyword>
<feature type="domain" description="CHAT" evidence="3">
    <location>
        <begin position="901"/>
        <end position="1183"/>
    </location>
</feature>
<dbReference type="InterPro" id="IPR011990">
    <property type="entry name" value="TPR-like_helical_dom_sf"/>
</dbReference>
<keyword evidence="1" id="KW-0802">TPR repeat</keyword>